<evidence type="ECO:0000313" key="3">
    <source>
        <dbReference type="EMBL" id="GEU36328.1"/>
    </source>
</evidence>
<dbReference type="PANTHER" id="PTHR33116:SF79">
    <property type="entry name" value="REVERSE TRANSCRIPTASE DOMAIN, ZINC FINGER, CCHC-TYPE-RELATED"/>
    <property type="match status" value="1"/>
</dbReference>
<dbReference type="GO" id="GO:0003723">
    <property type="term" value="F:RNA binding"/>
    <property type="evidence" value="ECO:0007669"/>
    <property type="project" value="InterPro"/>
</dbReference>
<dbReference type="InterPro" id="IPR035979">
    <property type="entry name" value="RBD_domain_sf"/>
</dbReference>
<evidence type="ECO:0000256" key="1">
    <source>
        <dbReference type="SAM" id="MobiDB-lite"/>
    </source>
</evidence>
<dbReference type="GO" id="GO:0003964">
    <property type="term" value="F:RNA-directed DNA polymerase activity"/>
    <property type="evidence" value="ECO:0007669"/>
    <property type="project" value="UniProtKB-KW"/>
</dbReference>
<dbReference type="AlphaFoldDB" id="A0A6L2JH47"/>
<dbReference type="PANTHER" id="PTHR33116">
    <property type="entry name" value="REVERSE TRANSCRIPTASE ZINC-BINDING DOMAIN-CONTAINING PROTEIN-RELATED-RELATED"/>
    <property type="match status" value="1"/>
</dbReference>
<keyword evidence="3" id="KW-0548">Nucleotidyltransferase</keyword>
<dbReference type="SUPFAM" id="SSF54928">
    <property type="entry name" value="RNA-binding domain, RBD"/>
    <property type="match status" value="1"/>
</dbReference>
<comment type="caution">
    <text evidence="3">The sequence shown here is derived from an EMBL/GenBank/DDBJ whole genome shotgun (WGS) entry which is preliminary data.</text>
</comment>
<keyword evidence="3" id="KW-0808">Transferase</keyword>
<gene>
    <name evidence="3" type="ORF">Tci_008306</name>
</gene>
<organism evidence="3">
    <name type="scientific">Tanacetum cinerariifolium</name>
    <name type="common">Dalmatian daisy</name>
    <name type="synonym">Chrysanthemum cinerariifolium</name>
    <dbReference type="NCBI Taxonomy" id="118510"/>
    <lineage>
        <taxon>Eukaryota</taxon>
        <taxon>Viridiplantae</taxon>
        <taxon>Streptophyta</taxon>
        <taxon>Embryophyta</taxon>
        <taxon>Tracheophyta</taxon>
        <taxon>Spermatophyta</taxon>
        <taxon>Magnoliopsida</taxon>
        <taxon>eudicotyledons</taxon>
        <taxon>Gunneridae</taxon>
        <taxon>Pentapetalae</taxon>
        <taxon>asterids</taxon>
        <taxon>campanulids</taxon>
        <taxon>Asterales</taxon>
        <taxon>Asteraceae</taxon>
        <taxon>Asteroideae</taxon>
        <taxon>Anthemideae</taxon>
        <taxon>Anthemidinae</taxon>
        <taxon>Tanacetum</taxon>
    </lineage>
</organism>
<dbReference type="Gene3D" id="3.60.10.10">
    <property type="entry name" value="Endonuclease/exonuclease/phosphatase"/>
    <property type="match status" value="1"/>
</dbReference>
<dbReference type="InterPro" id="IPR012677">
    <property type="entry name" value="Nucleotide-bd_a/b_plait_sf"/>
</dbReference>
<accession>A0A6L2JH47</accession>
<dbReference type="Pfam" id="PF13966">
    <property type="entry name" value="zf-RVT"/>
    <property type="match status" value="1"/>
</dbReference>
<name>A0A6L2JH47_TANCI</name>
<feature type="compositionally biased region" description="Acidic residues" evidence="1">
    <location>
        <begin position="259"/>
        <end position="275"/>
    </location>
</feature>
<feature type="region of interest" description="Disordered" evidence="1">
    <location>
        <begin position="258"/>
        <end position="290"/>
    </location>
</feature>
<dbReference type="Gene3D" id="3.30.70.330">
    <property type="match status" value="1"/>
</dbReference>
<dbReference type="InterPro" id="IPR026960">
    <property type="entry name" value="RVT-Znf"/>
</dbReference>
<proteinExistence type="predicted"/>
<sequence length="1276" mass="146780">MGSYKSKEDDIARISISIFVMNFPKTFLAKDLFHTCKKYGHVVDSFIPMKRSKVGKRFGFVRFINVFNNERLVNNLCTIWNNRLKLHANIARFQRNNGNVKNPAPTNGGEGKNVNTQGQVKVNVSKEPCNSYVEALKGQSQSYFKATESSPLLVLDDECLASKDLTKGLFGRVKVFASLANLKMALHNEGFADIKVQYLGELWVFMEFASLDSIKLFRDNRLCIHSKIMRSINEDFKIIFCGKVYWIRAKETPGWVLDFADDSDDEEQNGDEGNEEGQNNLNTVSNDHVSDEEEIPKIVFEDTGDKHCNVVEEHTHQRSEISNDPFNLYPLLKQKRRNDMNGTNSMNILKYPHGFTPNASHFKKSEVPRTGGPILNLLDKVVKVGQVMGYKIDGCMANMEDIIQSQREDEETKMENMELSCVRRVWGNVNFEYVHSDSVGNSGGILCAWDPNVFCKHNVTISDYFIMVRGVWHQSGKELLIIVVYAPHDLSEKKVLWEYLVHVISKWNGEVVLIGDFNEVQYKTDMFGSVFDARGANMFNSFITDAGIVEVHLGGCAFTWCHKSATKMSKLDRFLVSESLLSLCPNLNDVTLKRYLLDHRPILLHESNVDYGLTSFRFFHHWMEIEGFCKFVEDVWKGYSCDESNALKRMTEKLKYLKIRIKEWIRLNRICVKSGRAKLIKDLADVDAIIDSGNGNEEVVNKRMGVINDLHNVDNLHSVEMAQKAKIRWAIEGDENSSYFHGLINKKRSILNIRGIMEEGRWIDDPKNVKMEFYSHFSQHSGRPDGRLVTVHTRYPNVLTLEQHMELESIVSNEEIKRAIWDCGTDKASGPDGFTFGFYRSKIMGINIDNNKVIAAVRKLGCLILKPHFSYLGSIVGGSMSRVLAWKEVVDRVKNRLFKWKMKTLSIGGRLTLLKSVLGSMSIYHMSIFKAPMSVLHMLESIRSHFFNGQALNSKKSSWVSWKKVLASKEKGGLGVSNLSLMLKWVWRFFTQANSLWVRVVKAIHGDDEKIGATIKTGTKSCWLNIVHEIDVLRRKENNKLVTVGTKLTQQSLDCSFRRVPRGGIELEQFINLKALVQNVILDPMEDRWKWDLESSGDFSVASIRKRIDGITLLEVNSKSRWIKYVPIKVNVHAWKVKNDALPSRFNILRRGIVINSIMCDICHNWVETVTHLFFSCCLVREVTRLICRWWDMPFEEFVSYEDWLEWILRLRLPAKNKMMFEGVFYVLWWHVWAFRNKLLFDVKDLVNTGFLMMLFLCRFIGVVIDVKRYLVGSIG</sequence>
<dbReference type="SUPFAM" id="SSF56219">
    <property type="entry name" value="DNase I-like"/>
    <property type="match status" value="1"/>
</dbReference>
<evidence type="ECO:0000259" key="2">
    <source>
        <dbReference type="SMART" id="SM00360"/>
    </source>
</evidence>
<protein>
    <submittedName>
        <fullName evidence="3">RNA-directed DNA polymerase, eukaryota, reverse transcriptase zinc-binding domain protein</fullName>
    </submittedName>
</protein>
<dbReference type="CDD" id="cd00590">
    <property type="entry name" value="RRM_SF"/>
    <property type="match status" value="1"/>
</dbReference>
<dbReference type="InterPro" id="IPR000504">
    <property type="entry name" value="RRM_dom"/>
</dbReference>
<dbReference type="Pfam" id="PF00076">
    <property type="entry name" value="RRM_1"/>
    <property type="match status" value="1"/>
</dbReference>
<dbReference type="InterPro" id="IPR036691">
    <property type="entry name" value="Endo/exonu/phosph_ase_sf"/>
</dbReference>
<dbReference type="SMART" id="SM00360">
    <property type="entry name" value="RRM"/>
    <property type="match status" value="1"/>
</dbReference>
<keyword evidence="3" id="KW-0695">RNA-directed DNA polymerase</keyword>
<reference evidence="3" key="1">
    <citation type="journal article" date="2019" name="Sci. Rep.">
        <title>Draft genome of Tanacetum cinerariifolium, the natural source of mosquito coil.</title>
        <authorList>
            <person name="Yamashiro T."/>
            <person name="Shiraishi A."/>
            <person name="Satake H."/>
            <person name="Nakayama K."/>
        </authorList>
    </citation>
    <scope>NUCLEOTIDE SEQUENCE</scope>
</reference>
<feature type="domain" description="RRM" evidence="2">
    <location>
        <begin position="17"/>
        <end position="91"/>
    </location>
</feature>
<dbReference type="EMBL" id="BKCJ010000797">
    <property type="protein sequence ID" value="GEU36328.1"/>
    <property type="molecule type" value="Genomic_DNA"/>
</dbReference>